<evidence type="ECO:0000313" key="4">
    <source>
        <dbReference type="Proteomes" id="UP001497512"/>
    </source>
</evidence>
<keyword evidence="4" id="KW-1185">Reference proteome</keyword>
<reference evidence="3 4" key="1">
    <citation type="submission" date="2024-02" db="EMBL/GenBank/DDBJ databases">
        <authorList>
            <consortium name="ELIXIR-Norway"/>
            <consortium name="Elixir Norway"/>
        </authorList>
    </citation>
    <scope>NUCLEOTIDE SEQUENCE [LARGE SCALE GENOMIC DNA]</scope>
</reference>
<protein>
    <recommendedName>
        <fullName evidence="2">TOD1/MUCI70 glycosyltransferase-like domain-containing protein</fullName>
    </recommendedName>
</protein>
<dbReference type="Pfam" id="PF04765">
    <property type="entry name" value="TOD1_MUCI70"/>
    <property type="match status" value="1"/>
</dbReference>
<proteinExistence type="predicted"/>
<evidence type="ECO:0000313" key="3">
    <source>
        <dbReference type="EMBL" id="CAK9191283.1"/>
    </source>
</evidence>
<gene>
    <name evidence="3" type="ORF">CSSPTR1EN2_LOCUS1313</name>
</gene>
<dbReference type="PANTHER" id="PTHR12956">
    <property type="entry name" value="ALKALINE CERAMIDASE-RELATED"/>
    <property type="match status" value="1"/>
</dbReference>
<dbReference type="PANTHER" id="PTHR12956:SF38">
    <property type="entry name" value="HEXOSYLTRANSFERASE MUCI70-RELATED"/>
    <property type="match status" value="1"/>
</dbReference>
<name>A0ABP0TAW2_9BRYO</name>
<dbReference type="InterPro" id="IPR048354">
    <property type="entry name" value="TOD1_MUCI70_glycTrfase_dom"/>
</dbReference>
<feature type="region of interest" description="Disordered" evidence="1">
    <location>
        <begin position="137"/>
        <end position="224"/>
    </location>
</feature>
<accession>A0ABP0TAW2</accession>
<feature type="region of interest" description="Disordered" evidence="1">
    <location>
        <begin position="620"/>
        <end position="648"/>
    </location>
</feature>
<feature type="compositionally biased region" description="Low complexity" evidence="1">
    <location>
        <begin position="187"/>
        <end position="197"/>
    </location>
</feature>
<evidence type="ECO:0000256" key="1">
    <source>
        <dbReference type="SAM" id="MobiDB-lite"/>
    </source>
</evidence>
<feature type="compositionally biased region" description="Basic and acidic residues" evidence="1">
    <location>
        <begin position="176"/>
        <end position="186"/>
    </location>
</feature>
<dbReference type="Proteomes" id="UP001497512">
    <property type="component" value="Chromosome 1"/>
</dbReference>
<organism evidence="3 4">
    <name type="scientific">Sphagnum troendelagicum</name>
    <dbReference type="NCBI Taxonomy" id="128251"/>
    <lineage>
        <taxon>Eukaryota</taxon>
        <taxon>Viridiplantae</taxon>
        <taxon>Streptophyta</taxon>
        <taxon>Embryophyta</taxon>
        <taxon>Bryophyta</taxon>
        <taxon>Sphagnophytina</taxon>
        <taxon>Sphagnopsida</taxon>
        <taxon>Sphagnales</taxon>
        <taxon>Sphagnaceae</taxon>
        <taxon>Sphagnum</taxon>
    </lineage>
</organism>
<feature type="region of interest" description="Disordered" evidence="1">
    <location>
        <begin position="265"/>
        <end position="284"/>
    </location>
</feature>
<sequence length="648" mass="71121">MSERGGGGRHFHGGGGRNGMLSCLVQLLGFCSTKLRTLQVSRSGNKQQAWAVKEKENPRGGSGKHLLLLGGGGGGGGGGTTAAASAAAAAASGISSRHAGLWAAFFICSLSLLVLFNNASLVSDHLRTKVVVYRQHQASKHRGNVEGREGGGGLGGRGSSSRGIKLETGSPPRFPWRHEAKKDAAAKKGASSSSSSAVSVLPKTPHPCEGFKIPPPPTDKKRTGPRPCPVCYLPEDTAIREMPEEQRYVSPVLKHLSYVSDLGGARRSRQPPLQGAAGSAFGGYPTLEERSESFEIRESMRVHCGFVKGDTPGVGTGFDIDEDDRLEMNACQGIVVASAIFGNYDQLQQPKNMSEEAKQSVCFFLFVDQETETALEQNENFLSTKKVGLWHIVVVHNLPYTDARRNGKVPKLLLHRLFPNVRFSLWVDGKLELVVDPYKILERFLWRTNDTFAISEHYKRFDVFLEAEANKAAAKYDNASIDSQIEFYRSEGLRPYSTAKLPITSDVPEGCVIVREHTPIANLFSCLWFNEVDRFTPRDQISFGIVRDKLAANVPWHINMFKDCERRNFVVQGYHKDLLEQRAALMNLEQSGSLANQVSGAAADPKPEVKLEVLPMKVEPDTIHKKEGEGRATSLRKMQELSRTAYQS</sequence>
<evidence type="ECO:0000259" key="2">
    <source>
        <dbReference type="Pfam" id="PF04765"/>
    </source>
</evidence>
<dbReference type="InterPro" id="IPR006852">
    <property type="entry name" value="TOD1_MUCI70"/>
</dbReference>
<feature type="domain" description="TOD1/MUCI70 glycosyltransferase-like" evidence="2">
    <location>
        <begin position="276"/>
        <end position="575"/>
    </location>
</feature>
<feature type="compositionally biased region" description="Basic and acidic residues" evidence="1">
    <location>
        <begin position="620"/>
        <end position="630"/>
    </location>
</feature>
<dbReference type="EMBL" id="OZ019893">
    <property type="protein sequence ID" value="CAK9191283.1"/>
    <property type="molecule type" value="Genomic_DNA"/>
</dbReference>